<feature type="domain" description="PiggyBac transposable element-derived protein" evidence="1">
    <location>
        <begin position="50"/>
        <end position="120"/>
    </location>
</feature>
<organism evidence="2 3">
    <name type="scientific">Exocentrus adspersus</name>
    <dbReference type="NCBI Taxonomy" id="1586481"/>
    <lineage>
        <taxon>Eukaryota</taxon>
        <taxon>Metazoa</taxon>
        <taxon>Ecdysozoa</taxon>
        <taxon>Arthropoda</taxon>
        <taxon>Hexapoda</taxon>
        <taxon>Insecta</taxon>
        <taxon>Pterygota</taxon>
        <taxon>Neoptera</taxon>
        <taxon>Endopterygota</taxon>
        <taxon>Coleoptera</taxon>
        <taxon>Polyphaga</taxon>
        <taxon>Cucujiformia</taxon>
        <taxon>Chrysomeloidea</taxon>
        <taxon>Cerambycidae</taxon>
        <taxon>Lamiinae</taxon>
        <taxon>Acanthocinini</taxon>
        <taxon>Exocentrus</taxon>
    </lineage>
</organism>
<dbReference type="Proteomes" id="UP001159042">
    <property type="component" value="Unassembled WGS sequence"/>
</dbReference>
<keyword evidence="3" id="KW-1185">Reference proteome</keyword>
<proteinExistence type="predicted"/>
<accession>A0AAV8VM25</accession>
<name>A0AAV8VM25_9CUCU</name>
<protein>
    <recommendedName>
        <fullName evidence="1">PiggyBac transposable element-derived protein domain-containing protein</fullName>
    </recommendedName>
</protein>
<evidence type="ECO:0000259" key="1">
    <source>
        <dbReference type="Pfam" id="PF13843"/>
    </source>
</evidence>
<evidence type="ECO:0000313" key="2">
    <source>
        <dbReference type="EMBL" id="KAJ8915100.1"/>
    </source>
</evidence>
<gene>
    <name evidence="2" type="ORF">NQ315_000352</name>
</gene>
<dbReference type="EMBL" id="JANEYG010000057">
    <property type="protein sequence ID" value="KAJ8915100.1"/>
    <property type="molecule type" value="Genomic_DNA"/>
</dbReference>
<dbReference type="Pfam" id="PF13843">
    <property type="entry name" value="DDE_Tnp_1_7"/>
    <property type="match status" value="1"/>
</dbReference>
<dbReference type="PANTHER" id="PTHR46599:SF3">
    <property type="entry name" value="PIGGYBAC TRANSPOSABLE ELEMENT-DERIVED PROTEIN 4"/>
    <property type="match status" value="1"/>
</dbReference>
<sequence length="123" mass="14237">MENNSNKENEAVTQVEETNRKWKKQMCEETVVEYNIPEGPVEAEFIGCQSAVDVFLRLIGDRLLDHIVFQSNLYATQRGKTLNLSKEELLAFIGINFFMAYHRLPAWKHYWNTSKDLGTPIAN</sequence>
<dbReference type="AlphaFoldDB" id="A0AAV8VM25"/>
<dbReference type="InterPro" id="IPR029526">
    <property type="entry name" value="PGBD"/>
</dbReference>
<comment type="caution">
    <text evidence="2">The sequence shown here is derived from an EMBL/GenBank/DDBJ whole genome shotgun (WGS) entry which is preliminary data.</text>
</comment>
<reference evidence="2 3" key="1">
    <citation type="journal article" date="2023" name="Insect Mol. Biol.">
        <title>Genome sequencing provides insights into the evolution of gene families encoding plant cell wall-degrading enzymes in longhorned beetles.</title>
        <authorList>
            <person name="Shin N.R."/>
            <person name="Okamura Y."/>
            <person name="Kirsch R."/>
            <person name="Pauchet Y."/>
        </authorList>
    </citation>
    <scope>NUCLEOTIDE SEQUENCE [LARGE SCALE GENOMIC DNA]</scope>
    <source>
        <strain evidence="2">EAD_L_NR</strain>
    </source>
</reference>
<dbReference type="PANTHER" id="PTHR46599">
    <property type="entry name" value="PIGGYBAC TRANSPOSABLE ELEMENT-DERIVED PROTEIN 4"/>
    <property type="match status" value="1"/>
</dbReference>
<evidence type="ECO:0000313" key="3">
    <source>
        <dbReference type="Proteomes" id="UP001159042"/>
    </source>
</evidence>